<protein>
    <recommendedName>
        <fullName evidence="1">catechol O-methyltransferase</fullName>
        <ecNumber evidence="1">2.1.1.6</ecNumber>
    </recommendedName>
</protein>
<dbReference type="EC" id="2.1.1.6" evidence="1"/>
<comment type="similarity">
    <text evidence="6">Belongs to the class I-like SAM-binding methyltransferase superfamily. Cation-dependent O-methyltransferase family.</text>
</comment>
<dbReference type="InterPro" id="IPR029063">
    <property type="entry name" value="SAM-dependent_MTases_sf"/>
</dbReference>
<dbReference type="Pfam" id="PF01596">
    <property type="entry name" value="Methyltransf_3"/>
    <property type="match status" value="1"/>
</dbReference>
<dbReference type="InterPro" id="IPR002935">
    <property type="entry name" value="SAM_O-MeTrfase"/>
</dbReference>
<keyword evidence="3" id="KW-0808">Transferase</keyword>
<evidence type="ECO:0000256" key="1">
    <source>
        <dbReference type="ARBA" id="ARBA00012880"/>
    </source>
</evidence>
<dbReference type="Gene3D" id="3.40.50.150">
    <property type="entry name" value="Vaccinia Virus protein VP39"/>
    <property type="match status" value="1"/>
</dbReference>
<name>A0A9D4YV01_CHLVU</name>
<evidence type="ECO:0000313" key="8">
    <source>
        <dbReference type="Proteomes" id="UP001055712"/>
    </source>
</evidence>
<keyword evidence="2" id="KW-0489">Methyltransferase</keyword>
<dbReference type="GO" id="GO:0016206">
    <property type="term" value="F:catechol O-methyltransferase activity"/>
    <property type="evidence" value="ECO:0007669"/>
    <property type="project" value="UniProtKB-EC"/>
</dbReference>
<evidence type="ECO:0000313" key="7">
    <source>
        <dbReference type="EMBL" id="KAI3428022.1"/>
    </source>
</evidence>
<sequence>MPSPASGSGGTSRRQAAAALLTAAAGWQAARHPAWADDAASGPSSGSFYNDWPYLTPSDILPYLRATANPGDIDSVLSAIDRFAGFYPMYRCGPEKGAILESLVARQRPQLALELGTFMGYGAARISRQLPPGGRLITIEAGEEQAEVARQVLQLCGVETGEGPGARVQVVNGLSGDVLPRLRELAGTAAGLAAGLVFLDHCKPCYLPDLISMERLGLVQAGTVVVADNVLVPGAPDYLAHVGADAARARRSLVESDALDISLPLGTTPASGGAGAGDGGGSGCAYRTQLVGSMFEVEQRFKPDWQPQQDALSVSLCLQGLPGAA</sequence>
<organism evidence="7 8">
    <name type="scientific">Chlorella vulgaris</name>
    <name type="common">Green alga</name>
    <dbReference type="NCBI Taxonomy" id="3077"/>
    <lineage>
        <taxon>Eukaryota</taxon>
        <taxon>Viridiplantae</taxon>
        <taxon>Chlorophyta</taxon>
        <taxon>core chlorophytes</taxon>
        <taxon>Trebouxiophyceae</taxon>
        <taxon>Chlorellales</taxon>
        <taxon>Chlorellaceae</taxon>
        <taxon>Chlorella clade</taxon>
        <taxon>Chlorella</taxon>
    </lineage>
</organism>
<keyword evidence="8" id="KW-1185">Reference proteome</keyword>
<keyword evidence="4" id="KW-0949">S-adenosyl-L-methionine</keyword>
<evidence type="ECO:0000256" key="3">
    <source>
        <dbReference type="ARBA" id="ARBA00022679"/>
    </source>
</evidence>
<evidence type="ECO:0000256" key="4">
    <source>
        <dbReference type="ARBA" id="ARBA00022691"/>
    </source>
</evidence>
<dbReference type="AlphaFoldDB" id="A0A9D4YV01"/>
<evidence type="ECO:0000256" key="6">
    <source>
        <dbReference type="ARBA" id="ARBA00023453"/>
    </source>
</evidence>
<proteinExistence type="inferred from homology"/>
<evidence type="ECO:0000256" key="5">
    <source>
        <dbReference type="ARBA" id="ARBA00022939"/>
    </source>
</evidence>
<dbReference type="GO" id="GO:0006584">
    <property type="term" value="P:catecholamine metabolic process"/>
    <property type="evidence" value="ECO:0007669"/>
    <property type="project" value="UniProtKB-KW"/>
</dbReference>
<evidence type="ECO:0000256" key="2">
    <source>
        <dbReference type="ARBA" id="ARBA00022603"/>
    </source>
</evidence>
<keyword evidence="5" id="KW-0128">Catecholamine metabolism</keyword>
<dbReference type="PANTHER" id="PTHR43836">
    <property type="entry name" value="CATECHOL O-METHYLTRANSFERASE 1-RELATED"/>
    <property type="match status" value="1"/>
</dbReference>
<reference evidence="7" key="2">
    <citation type="submission" date="2020-11" db="EMBL/GenBank/DDBJ databases">
        <authorList>
            <person name="Cecchin M."/>
            <person name="Marcolungo L."/>
            <person name="Rossato M."/>
            <person name="Girolomoni L."/>
            <person name="Cosentino E."/>
            <person name="Cuine S."/>
            <person name="Li-Beisson Y."/>
            <person name="Delledonne M."/>
            <person name="Ballottari M."/>
        </authorList>
    </citation>
    <scope>NUCLEOTIDE SEQUENCE</scope>
    <source>
        <strain evidence="7">211/11P</strain>
        <tissue evidence="7">Whole cell</tissue>
    </source>
</reference>
<gene>
    <name evidence="7" type="ORF">D9Q98_006408</name>
</gene>
<dbReference type="SUPFAM" id="SSF53335">
    <property type="entry name" value="S-adenosyl-L-methionine-dependent methyltransferases"/>
    <property type="match status" value="1"/>
</dbReference>
<dbReference type="Proteomes" id="UP001055712">
    <property type="component" value="Unassembled WGS sequence"/>
</dbReference>
<accession>A0A9D4YV01</accession>
<dbReference type="PANTHER" id="PTHR43836:SF2">
    <property type="entry name" value="CATECHOL O-METHYLTRANSFERASE 1-RELATED"/>
    <property type="match status" value="1"/>
</dbReference>
<dbReference type="EMBL" id="SIDB01000009">
    <property type="protein sequence ID" value="KAI3428022.1"/>
    <property type="molecule type" value="Genomic_DNA"/>
</dbReference>
<dbReference type="PROSITE" id="PS51682">
    <property type="entry name" value="SAM_OMT_I"/>
    <property type="match status" value="1"/>
</dbReference>
<dbReference type="OrthoDB" id="515703at2759"/>
<reference evidence="7" key="1">
    <citation type="journal article" date="2019" name="Plant J.">
        <title>Chlorella vulgaris genome assembly and annotation reveals the molecular basis for metabolic acclimation to high light conditions.</title>
        <authorList>
            <person name="Cecchin M."/>
            <person name="Marcolungo L."/>
            <person name="Rossato M."/>
            <person name="Girolomoni L."/>
            <person name="Cosentino E."/>
            <person name="Cuine S."/>
            <person name="Li-Beisson Y."/>
            <person name="Delledonne M."/>
            <person name="Ballottari M."/>
        </authorList>
    </citation>
    <scope>NUCLEOTIDE SEQUENCE</scope>
    <source>
        <strain evidence="7">211/11P</strain>
    </source>
</reference>
<dbReference type="GO" id="GO:0032259">
    <property type="term" value="P:methylation"/>
    <property type="evidence" value="ECO:0007669"/>
    <property type="project" value="UniProtKB-KW"/>
</dbReference>
<comment type="caution">
    <text evidence="7">The sequence shown here is derived from an EMBL/GenBank/DDBJ whole genome shotgun (WGS) entry which is preliminary data.</text>
</comment>